<dbReference type="InterPro" id="IPR000640">
    <property type="entry name" value="EFG_V-like"/>
</dbReference>
<dbReference type="Pfam" id="PF03764">
    <property type="entry name" value="EFG_IV"/>
    <property type="match status" value="1"/>
</dbReference>
<dbReference type="Pfam" id="PF00009">
    <property type="entry name" value="GTP_EFTU"/>
    <property type="match status" value="1"/>
</dbReference>
<dbReference type="InterPro" id="IPR014721">
    <property type="entry name" value="Ribsml_uS5_D2-typ_fold_subgr"/>
</dbReference>
<keyword evidence="6 10" id="KW-0251">Elongation factor</keyword>
<evidence type="ECO:0000256" key="8">
    <source>
        <dbReference type="ARBA" id="ARBA00023134"/>
    </source>
</evidence>
<evidence type="ECO:0000256" key="9">
    <source>
        <dbReference type="ARBA" id="ARBA00024731"/>
    </source>
</evidence>
<dbReference type="RefSeq" id="WP_400194832.1">
    <property type="nucleotide sequence ID" value="NZ_CAYAYE010000014.1"/>
</dbReference>
<dbReference type="InterPro" id="IPR009000">
    <property type="entry name" value="Transl_B-barrel_sf"/>
</dbReference>
<dbReference type="GO" id="GO:0003924">
    <property type="term" value="F:GTPase activity"/>
    <property type="evidence" value="ECO:0007669"/>
    <property type="project" value="InterPro"/>
</dbReference>
<dbReference type="GO" id="GO:0005525">
    <property type="term" value="F:GTP binding"/>
    <property type="evidence" value="ECO:0007669"/>
    <property type="project" value="UniProtKB-UniRule"/>
</dbReference>
<dbReference type="Pfam" id="PF22042">
    <property type="entry name" value="EF-G_D2"/>
    <property type="match status" value="1"/>
</dbReference>
<keyword evidence="5 10" id="KW-0547">Nucleotide-binding</keyword>
<dbReference type="InterPro" id="IPR053905">
    <property type="entry name" value="EF-G-like_DII"/>
</dbReference>
<dbReference type="PRINTS" id="PR00315">
    <property type="entry name" value="ELONGATNFCT"/>
</dbReference>
<evidence type="ECO:0000256" key="1">
    <source>
        <dbReference type="ARBA" id="ARBA00004496"/>
    </source>
</evidence>
<dbReference type="Gene3D" id="2.40.30.10">
    <property type="entry name" value="Translation factors"/>
    <property type="match status" value="1"/>
</dbReference>
<sequence length="732" mass="80763">MGRKEENVARAQAVAKNPEFIRNIGTAAHIDHGKTTLSDNLIAGAGMMSEDLAGQQRMLDFDEQEQARGITINAANASMVHKYNGQEYLINLIDTPGHVDFGGDVTRAMRALDGVIILVCAVEGIMPQTETVIRQAIKERVRPLLFINKVDRLINELKVTPEEMQKRFTSIITDVNRRIAAQLPEPLNKEWQVNPADGSVAFGSAFHNWAVNVPFMQKSGINFKDVYEFCKNEDQKTLAKKSPVHEVLLNMAIEHVPNPLEAQKLRIPVIWKGDMESEIGKSMMKCDPNGPVALMVTKIVIDPHAGEVALGRLFSGTLSRGQELWIAGMPNMQRSQTVSLSVGADRIPVDAMTAGNIVAVAGLKDAIAGSTVTSIKDAEPFEKISHYTEPVVTVALEAKHMKDLPKLVEVLRTVAKADPSIQVEINNETGEHLLSGMGELHLEITTYRIVNDFKIEINQSPPIVVYRESVKGKSETFEGKSPNKHNRFFVEVSPLEQPIIDAIKTGEISVDGKIKDTKELAKKLQDLGMDREEAKGVVMFKDNNVFIDGTKGIQYLNETIELCKQGFEEAMNLGPLAQEKTMGLKVKLMDAKLHEDSIHRGPAQVIPAFRSAVYGAMCLGKRVLMEPLTKIYINCPESVMGDALRELQQRRGVIDEISQEGEATTIVARAPVAEMFGFASTIRGATQGRALWSTENAGFVPVPPELQTKVVEQIRTRKGLKPEPYDAAYYSA</sequence>
<dbReference type="InterPro" id="IPR041095">
    <property type="entry name" value="EFG_II"/>
</dbReference>
<dbReference type="GO" id="GO:0003746">
    <property type="term" value="F:translation elongation factor activity"/>
    <property type="evidence" value="ECO:0007669"/>
    <property type="project" value="UniProtKB-UniRule"/>
</dbReference>
<dbReference type="AlphaFoldDB" id="A0A8J8TED6"/>
<evidence type="ECO:0000256" key="2">
    <source>
        <dbReference type="ARBA" id="ARBA00005870"/>
    </source>
</evidence>
<dbReference type="PROSITE" id="PS00301">
    <property type="entry name" value="G_TR_1"/>
    <property type="match status" value="1"/>
</dbReference>
<dbReference type="FunFam" id="3.30.70.870:FF:000002">
    <property type="entry name" value="Translation elongation factor 2"/>
    <property type="match status" value="1"/>
</dbReference>
<dbReference type="CDD" id="cd01681">
    <property type="entry name" value="aeEF2_snRNP_like_IV"/>
    <property type="match status" value="1"/>
</dbReference>
<evidence type="ECO:0000256" key="4">
    <source>
        <dbReference type="ARBA" id="ARBA00022490"/>
    </source>
</evidence>
<comment type="function">
    <text evidence="9 10">Catalyzes the GTP-dependent ribosomal translocation step during translation elongation. During this step, the ribosome changes from the pre-translocational (PRE) to the post-translocational (POST) state as the newly formed A-site-bound peptidyl-tRNA and P-site-bound deacylated tRNA move to the P and E sites, respectively. Catalyzes the coordinated movement of the two tRNA molecules, the mRNA and conformational changes in the ribosome.</text>
</comment>
<dbReference type="CDD" id="cd01885">
    <property type="entry name" value="EF2"/>
    <property type="match status" value="1"/>
</dbReference>
<keyword evidence="7 10" id="KW-0648">Protein biosynthesis</keyword>
<dbReference type="NCBIfam" id="TIGR00231">
    <property type="entry name" value="small_GTP"/>
    <property type="match status" value="1"/>
</dbReference>
<dbReference type="HAMAP" id="MF_00054_A">
    <property type="entry name" value="EF_G_EF_2_A"/>
    <property type="match status" value="1"/>
</dbReference>
<dbReference type="Gene3D" id="3.30.230.10">
    <property type="match status" value="1"/>
</dbReference>
<evidence type="ECO:0000256" key="5">
    <source>
        <dbReference type="ARBA" id="ARBA00022741"/>
    </source>
</evidence>
<evidence type="ECO:0000256" key="3">
    <source>
        <dbReference type="ARBA" id="ARBA00017891"/>
    </source>
</evidence>
<dbReference type="InterPro" id="IPR027417">
    <property type="entry name" value="P-loop_NTPase"/>
</dbReference>
<dbReference type="InterPro" id="IPR005517">
    <property type="entry name" value="Transl_elong_EFG/EF2_IV"/>
</dbReference>
<evidence type="ECO:0000256" key="10">
    <source>
        <dbReference type="HAMAP-Rule" id="MF_00054"/>
    </source>
</evidence>
<comment type="similarity">
    <text evidence="2 10">Belongs to the TRAFAC class translation factor GTPase superfamily. Classic translation factor GTPase family. EF-G/EF-2 subfamily.</text>
</comment>
<dbReference type="GO" id="GO:1990904">
    <property type="term" value="C:ribonucleoprotein complex"/>
    <property type="evidence" value="ECO:0007669"/>
    <property type="project" value="TreeGrafter"/>
</dbReference>
<protein>
    <recommendedName>
        <fullName evidence="3 10">Elongation factor 2</fullName>
        <shortName evidence="10">EF-2</shortName>
    </recommendedName>
</protein>
<evidence type="ECO:0000313" key="12">
    <source>
        <dbReference type="EMBL" id="TQS82907.1"/>
    </source>
</evidence>
<dbReference type="InterPro" id="IPR035647">
    <property type="entry name" value="EFG_III/V"/>
</dbReference>
<evidence type="ECO:0000256" key="6">
    <source>
        <dbReference type="ARBA" id="ARBA00022768"/>
    </source>
</evidence>
<evidence type="ECO:0000313" key="13">
    <source>
        <dbReference type="Proteomes" id="UP000752814"/>
    </source>
</evidence>
<feature type="modified residue" description="Diphthamide" evidence="10">
    <location>
        <position position="599"/>
    </location>
</feature>
<dbReference type="PANTHER" id="PTHR42908">
    <property type="entry name" value="TRANSLATION ELONGATION FACTOR-RELATED"/>
    <property type="match status" value="1"/>
</dbReference>
<feature type="binding site" evidence="10">
    <location>
        <begin position="94"/>
        <end position="98"/>
    </location>
    <ligand>
        <name>GTP</name>
        <dbReference type="ChEBI" id="CHEBI:37565"/>
    </ligand>
</feature>
<evidence type="ECO:0000256" key="7">
    <source>
        <dbReference type="ARBA" id="ARBA00022917"/>
    </source>
</evidence>
<dbReference type="Gene3D" id="3.40.50.300">
    <property type="entry name" value="P-loop containing nucleotide triphosphate hydrolases"/>
    <property type="match status" value="1"/>
</dbReference>
<proteinExistence type="inferred from homology"/>
<dbReference type="SUPFAM" id="SSF50447">
    <property type="entry name" value="Translation proteins"/>
    <property type="match status" value="1"/>
</dbReference>
<dbReference type="SUPFAM" id="SSF52540">
    <property type="entry name" value="P-loop containing nucleoside triphosphate hydrolases"/>
    <property type="match status" value="1"/>
</dbReference>
<organism evidence="12 13">
    <name type="scientific">Candidatus Methanomassiliicoccus intestinalis</name>
    <dbReference type="NCBI Taxonomy" id="1406512"/>
    <lineage>
        <taxon>Archaea</taxon>
        <taxon>Methanobacteriati</taxon>
        <taxon>Thermoplasmatota</taxon>
        <taxon>Thermoplasmata</taxon>
        <taxon>Methanomassiliicoccales</taxon>
        <taxon>Methanomassiliicoccaceae</taxon>
        <taxon>Methanomassiliicoccus</taxon>
    </lineage>
</organism>
<feature type="domain" description="Tr-type G" evidence="11">
    <location>
        <begin position="19"/>
        <end position="228"/>
    </location>
</feature>
<accession>A0A8J8TED6</accession>
<dbReference type="InterPro" id="IPR005225">
    <property type="entry name" value="Small_GTP-bd"/>
</dbReference>
<dbReference type="SMART" id="SM00889">
    <property type="entry name" value="EFG_IV"/>
    <property type="match status" value="1"/>
</dbReference>
<dbReference type="SUPFAM" id="SSF54211">
    <property type="entry name" value="Ribosomal protein S5 domain 2-like"/>
    <property type="match status" value="1"/>
</dbReference>
<feature type="binding site" evidence="10">
    <location>
        <begin position="148"/>
        <end position="151"/>
    </location>
    <ligand>
        <name>GTP</name>
        <dbReference type="ChEBI" id="CHEBI:37565"/>
    </ligand>
</feature>
<keyword evidence="4 10" id="KW-0963">Cytoplasm</keyword>
<comment type="caution">
    <text evidence="12">The sequence shown here is derived from an EMBL/GenBank/DDBJ whole genome shotgun (WGS) entry which is preliminary data.</text>
</comment>
<dbReference type="NCBIfam" id="TIGR00490">
    <property type="entry name" value="aEF-2"/>
    <property type="match status" value="1"/>
</dbReference>
<dbReference type="SMART" id="SM00838">
    <property type="entry name" value="EFG_C"/>
    <property type="match status" value="1"/>
</dbReference>
<dbReference type="InterPro" id="IPR020568">
    <property type="entry name" value="Ribosomal_Su5_D2-typ_SF"/>
</dbReference>
<dbReference type="Pfam" id="PF00679">
    <property type="entry name" value="EFG_C"/>
    <property type="match status" value="1"/>
</dbReference>
<dbReference type="Gene3D" id="3.30.70.240">
    <property type="match status" value="1"/>
</dbReference>
<dbReference type="InterPro" id="IPR000795">
    <property type="entry name" value="T_Tr_GTP-bd_dom"/>
</dbReference>
<dbReference type="SUPFAM" id="SSF54980">
    <property type="entry name" value="EF-G C-terminal domain-like"/>
    <property type="match status" value="2"/>
</dbReference>
<dbReference type="FunFam" id="3.30.70.240:FF:000001">
    <property type="entry name" value="Elongation factor G"/>
    <property type="match status" value="1"/>
</dbReference>
<dbReference type="InterPro" id="IPR004543">
    <property type="entry name" value="Transl_elong_EFG/EF2_arc"/>
</dbReference>
<dbReference type="CDD" id="cd01514">
    <property type="entry name" value="Elongation_Factor_C"/>
    <property type="match status" value="1"/>
</dbReference>
<dbReference type="Gene3D" id="3.30.70.870">
    <property type="entry name" value="Elongation Factor G (Translational Gtpase), domain 3"/>
    <property type="match status" value="1"/>
</dbReference>
<dbReference type="EMBL" id="LVVT01000014">
    <property type="protein sequence ID" value="TQS82907.1"/>
    <property type="molecule type" value="Genomic_DNA"/>
</dbReference>
<reference evidence="12" key="1">
    <citation type="submission" date="2016-03" db="EMBL/GenBank/DDBJ databases">
        <authorList>
            <person name="Borrel G."/>
            <person name="Mccann A."/>
            <person name="O'Toole P.W."/>
        </authorList>
    </citation>
    <scope>NUCLEOTIDE SEQUENCE</scope>
    <source>
        <strain evidence="12">183</strain>
    </source>
</reference>
<name>A0A8J8TED6_9ARCH</name>
<dbReference type="Pfam" id="PF14492">
    <property type="entry name" value="EFG_III"/>
    <property type="match status" value="1"/>
</dbReference>
<dbReference type="PANTHER" id="PTHR42908:SF3">
    <property type="entry name" value="ELONGATION FACTOR-LIKE GTPASE 1"/>
    <property type="match status" value="1"/>
</dbReference>
<comment type="subcellular location">
    <subcellularLocation>
        <location evidence="1 10">Cytoplasm</location>
    </subcellularLocation>
</comment>
<gene>
    <name evidence="10 12" type="primary">fusA</name>
    <name evidence="12" type="ORF">A3207_02905</name>
</gene>
<dbReference type="GO" id="GO:0005829">
    <property type="term" value="C:cytosol"/>
    <property type="evidence" value="ECO:0007669"/>
    <property type="project" value="TreeGrafter"/>
</dbReference>
<dbReference type="CDD" id="cd16268">
    <property type="entry name" value="EF2_II"/>
    <property type="match status" value="1"/>
</dbReference>
<dbReference type="CDD" id="cd16261">
    <property type="entry name" value="EF2_snRNP_III"/>
    <property type="match status" value="1"/>
</dbReference>
<dbReference type="InterPro" id="IPR031157">
    <property type="entry name" value="G_TR_CS"/>
</dbReference>
<dbReference type="PROSITE" id="PS51722">
    <property type="entry name" value="G_TR_2"/>
    <property type="match status" value="1"/>
</dbReference>
<evidence type="ECO:0000259" key="11">
    <source>
        <dbReference type="PROSITE" id="PS51722"/>
    </source>
</evidence>
<keyword evidence="8 10" id="KW-0342">GTP-binding</keyword>
<dbReference type="Proteomes" id="UP000752814">
    <property type="component" value="Unassembled WGS sequence"/>
</dbReference>
<feature type="binding site" evidence="10">
    <location>
        <begin position="28"/>
        <end position="35"/>
    </location>
    <ligand>
        <name>GTP</name>
        <dbReference type="ChEBI" id="CHEBI:37565"/>
    </ligand>
</feature>